<dbReference type="SUPFAM" id="SSF57850">
    <property type="entry name" value="RING/U-box"/>
    <property type="match status" value="1"/>
</dbReference>
<dbReference type="Gene3D" id="3.30.160.60">
    <property type="entry name" value="Classic Zinc Finger"/>
    <property type="match status" value="1"/>
</dbReference>
<dbReference type="SMART" id="SM00336">
    <property type="entry name" value="BBOX"/>
    <property type="match status" value="2"/>
</dbReference>
<dbReference type="InterPro" id="IPR013320">
    <property type="entry name" value="ConA-like_dom_sf"/>
</dbReference>
<dbReference type="GO" id="GO:0045087">
    <property type="term" value="P:innate immune response"/>
    <property type="evidence" value="ECO:0007669"/>
    <property type="project" value="UniProtKB-KW"/>
</dbReference>
<keyword evidence="4" id="KW-0862">Zinc</keyword>
<dbReference type="Pfam" id="PF22586">
    <property type="entry name" value="ANCHR-like_BBOX"/>
    <property type="match status" value="1"/>
</dbReference>
<evidence type="ECO:0000313" key="11">
    <source>
        <dbReference type="Proteomes" id="UP000694701"/>
    </source>
</evidence>
<dbReference type="InterPro" id="IPR013083">
    <property type="entry name" value="Znf_RING/FYVE/PHD"/>
</dbReference>
<feature type="domain" description="RING-type" evidence="7">
    <location>
        <begin position="14"/>
        <end position="54"/>
    </location>
</feature>
<dbReference type="SUPFAM" id="SSF57845">
    <property type="entry name" value="B-box zinc-binding domain"/>
    <property type="match status" value="1"/>
</dbReference>
<dbReference type="Gene3D" id="4.10.830.40">
    <property type="match status" value="1"/>
</dbReference>
<dbReference type="Gene3D" id="2.60.120.920">
    <property type="match status" value="1"/>
</dbReference>
<evidence type="ECO:0000259" key="9">
    <source>
        <dbReference type="PROSITE" id="PS50188"/>
    </source>
</evidence>
<dbReference type="InterPro" id="IPR003613">
    <property type="entry name" value="Ubox_domain"/>
</dbReference>
<dbReference type="AlphaFoldDB" id="A0A8C2JUP0"/>
<dbReference type="SMART" id="SM00449">
    <property type="entry name" value="SPRY"/>
    <property type="match status" value="1"/>
</dbReference>
<evidence type="ECO:0000256" key="1">
    <source>
        <dbReference type="ARBA" id="ARBA00022588"/>
    </source>
</evidence>
<dbReference type="InterPro" id="IPR051051">
    <property type="entry name" value="E3_ubiq-ligase_TRIM/RNF"/>
</dbReference>
<dbReference type="Pfam" id="PF13445">
    <property type="entry name" value="zf-RING_UBOX"/>
    <property type="match status" value="1"/>
</dbReference>
<evidence type="ECO:0000256" key="3">
    <source>
        <dbReference type="ARBA" id="ARBA00022771"/>
    </source>
</evidence>
<evidence type="ECO:0000256" key="2">
    <source>
        <dbReference type="ARBA" id="ARBA00022723"/>
    </source>
</evidence>
<evidence type="ECO:0000313" key="10">
    <source>
        <dbReference type="Ensembl" id="ENSCCRP00020099433.1"/>
    </source>
</evidence>
<dbReference type="CDD" id="cd19769">
    <property type="entry name" value="Bbox2_TRIM16-like"/>
    <property type="match status" value="1"/>
</dbReference>
<keyword evidence="1" id="KW-0399">Innate immunity</keyword>
<dbReference type="Proteomes" id="UP000694701">
    <property type="component" value="Unplaced"/>
</dbReference>
<dbReference type="PROSITE" id="PS50188">
    <property type="entry name" value="B302_SPRY"/>
    <property type="match status" value="1"/>
</dbReference>
<dbReference type="InterPro" id="IPR043136">
    <property type="entry name" value="B30.2/SPRY_sf"/>
</dbReference>
<proteinExistence type="predicted"/>
<dbReference type="PROSITE" id="PS00518">
    <property type="entry name" value="ZF_RING_1"/>
    <property type="match status" value="1"/>
</dbReference>
<dbReference type="SMART" id="SM00184">
    <property type="entry name" value="RING"/>
    <property type="match status" value="1"/>
</dbReference>
<reference evidence="10" key="1">
    <citation type="submission" date="2025-08" db="UniProtKB">
        <authorList>
            <consortium name="Ensembl"/>
        </authorList>
    </citation>
    <scope>IDENTIFICATION</scope>
</reference>
<organism evidence="10 11">
    <name type="scientific">Cyprinus carpio</name>
    <name type="common">Common carp</name>
    <dbReference type="NCBI Taxonomy" id="7962"/>
    <lineage>
        <taxon>Eukaryota</taxon>
        <taxon>Metazoa</taxon>
        <taxon>Chordata</taxon>
        <taxon>Craniata</taxon>
        <taxon>Vertebrata</taxon>
        <taxon>Euteleostomi</taxon>
        <taxon>Actinopterygii</taxon>
        <taxon>Neopterygii</taxon>
        <taxon>Teleostei</taxon>
        <taxon>Ostariophysi</taxon>
        <taxon>Cypriniformes</taxon>
        <taxon>Cyprinidae</taxon>
        <taxon>Cyprininae</taxon>
        <taxon>Cyprinus</taxon>
    </lineage>
</organism>
<dbReference type="Pfam" id="PF00622">
    <property type="entry name" value="SPRY"/>
    <property type="match status" value="1"/>
</dbReference>
<dbReference type="InterPro" id="IPR000315">
    <property type="entry name" value="Znf_B-box"/>
</dbReference>
<dbReference type="InterPro" id="IPR003877">
    <property type="entry name" value="SPRY_dom"/>
</dbReference>
<dbReference type="GO" id="GO:0016567">
    <property type="term" value="P:protein ubiquitination"/>
    <property type="evidence" value="ECO:0007669"/>
    <property type="project" value="InterPro"/>
</dbReference>
<protein>
    <recommendedName>
        <fullName evidence="12">E3 ubiquitin-protein ligase TRIM39-like</fullName>
    </recommendedName>
</protein>
<evidence type="ECO:0000256" key="4">
    <source>
        <dbReference type="ARBA" id="ARBA00022833"/>
    </source>
</evidence>
<evidence type="ECO:0008006" key="12">
    <source>
        <dbReference type="Google" id="ProtNLM"/>
    </source>
</evidence>
<dbReference type="PROSITE" id="PS50119">
    <property type="entry name" value="ZF_BBOX"/>
    <property type="match status" value="1"/>
</dbReference>
<dbReference type="PANTHER" id="PTHR25465">
    <property type="entry name" value="B-BOX DOMAIN CONTAINING"/>
    <property type="match status" value="1"/>
</dbReference>
<dbReference type="PROSITE" id="PS50089">
    <property type="entry name" value="ZF_RING_2"/>
    <property type="match status" value="1"/>
</dbReference>
<accession>A0A8C2JUP0</accession>
<evidence type="ECO:0000256" key="5">
    <source>
        <dbReference type="ARBA" id="ARBA00022859"/>
    </source>
</evidence>
<keyword evidence="2" id="KW-0479">Metal-binding</keyword>
<keyword evidence="3 6" id="KW-0863">Zinc-finger</keyword>
<sequence>MSSSSGPLNEELQCSICLDVFTDPVTTPCGHNFCRTCLNKCWTNTQTCYCPFCKETFSRRNDLKINTTLREVVQHFTEKLNLGRSEVFCDICDGRKQKAVKSCLTCPSSYCETHLEPHHRVPRLKKHKLINAVENLEDYICQKHERPLDLFCRDDQTSVCLSCTEGDHRTHNTVPIEEESQQKKARQKAGAHKVNVHAQRRSAHAWDGSRNIEQDVPENPKRFNYVISVLAKQGFSSGRFYYEVQVKGKTGWSLGVARESINRKGKIIYTPVNGYWAVILRNDNQYKACDNPPVSLSLRVKPEIVGGFVDFEEGLVSFYDVGSRSHIYSFTGQTFTDKLYPYFSPYLNEGGKNSKPLIITPVNK</sequence>
<dbReference type="SUPFAM" id="SSF49899">
    <property type="entry name" value="Concanavalin A-like lectins/glucanases"/>
    <property type="match status" value="1"/>
</dbReference>
<dbReference type="GO" id="GO:0004842">
    <property type="term" value="F:ubiquitin-protein transferase activity"/>
    <property type="evidence" value="ECO:0007669"/>
    <property type="project" value="InterPro"/>
</dbReference>
<dbReference type="FunFam" id="2.60.120.920:FF:000004">
    <property type="entry name" value="Butyrophilin subfamily 1 member A1"/>
    <property type="match status" value="1"/>
</dbReference>
<feature type="domain" description="B30.2/SPRY" evidence="9">
    <location>
        <begin position="172"/>
        <end position="362"/>
    </location>
</feature>
<dbReference type="PRINTS" id="PR01407">
    <property type="entry name" value="BUTYPHLNCDUF"/>
</dbReference>
<evidence type="ECO:0000259" key="8">
    <source>
        <dbReference type="PROSITE" id="PS50119"/>
    </source>
</evidence>
<feature type="domain" description="B box-type" evidence="8">
    <location>
        <begin position="136"/>
        <end position="176"/>
    </location>
</feature>
<keyword evidence="5" id="KW-0391">Immunity</keyword>
<dbReference type="Pfam" id="PF00643">
    <property type="entry name" value="zf-B_box"/>
    <property type="match status" value="1"/>
</dbReference>
<dbReference type="PANTHER" id="PTHR25465:SF32">
    <property type="entry name" value="BLOODTHIRSTY-RELATED GENE FAMILY, MEMBER 16 ISOFORM X1-RELATED"/>
    <property type="match status" value="1"/>
</dbReference>
<evidence type="ECO:0000256" key="6">
    <source>
        <dbReference type="PROSITE-ProRule" id="PRU00024"/>
    </source>
</evidence>
<name>A0A8C2JUP0_CYPCA</name>
<dbReference type="InterPro" id="IPR001870">
    <property type="entry name" value="B30.2/SPRY"/>
</dbReference>
<dbReference type="InterPro" id="IPR017907">
    <property type="entry name" value="Znf_RING_CS"/>
</dbReference>
<dbReference type="GO" id="GO:0008270">
    <property type="term" value="F:zinc ion binding"/>
    <property type="evidence" value="ECO:0007669"/>
    <property type="project" value="UniProtKB-KW"/>
</dbReference>
<dbReference type="CDD" id="cd13733">
    <property type="entry name" value="SPRY_PRY_C-I_1"/>
    <property type="match status" value="1"/>
</dbReference>
<dbReference type="SMART" id="SM00504">
    <property type="entry name" value="Ubox"/>
    <property type="match status" value="1"/>
</dbReference>
<dbReference type="Ensembl" id="ENSCCRT00020108724.1">
    <property type="protein sequence ID" value="ENSCCRP00020099433.1"/>
    <property type="gene ID" value="ENSCCRG00020045676.1"/>
</dbReference>
<dbReference type="InterPro" id="IPR001841">
    <property type="entry name" value="Znf_RING"/>
</dbReference>
<dbReference type="Gene3D" id="3.30.40.10">
    <property type="entry name" value="Zinc/RING finger domain, C3HC4 (zinc finger)"/>
    <property type="match status" value="1"/>
</dbReference>
<dbReference type="InterPro" id="IPR003879">
    <property type="entry name" value="Butyrophylin_SPRY"/>
</dbReference>
<evidence type="ECO:0000259" key="7">
    <source>
        <dbReference type="PROSITE" id="PS50089"/>
    </source>
</evidence>
<dbReference type="InterPro" id="IPR027370">
    <property type="entry name" value="Znf-RING_euk"/>
</dbReference>